<feature type="transmembrane region" description="Helical" evidence="6">
    <location>
        <begin position="256"/>
        <end position="275"/>
    </location>
</feature>
<dbReference type="GO" id="GO:0005886">
    <property type="term" value="C:plasma membrane"/>
    <property type="evidence" value="ECO:0007669"/>
    <property type="project" value="UniProtKB-SubCell"/>
</dbReference>
<proteinExistence type="inferred from homology"/>
<feature type="transmembrane region" description="Helical" evidence="6">
    <location>
        <begin position="234"/>
        <end position="250"/>
    </location>
</feature>
<protein>
    <recommendedName>
        <fullName evidence="6">Probable membrane transporter protein</fullName>
    </recommendedName>
</protein>
<keyword evidence="5 6" id="KW-0472">Membrane</keyword>
<dbReference type="Pfam" id="PF01925">
    <property type="entry name" value="TauE"/>
    <property type="match status" value="1"/>
</dbReference>
<feature type="region of interest" description="Disordered" evidence="7">
    <location>
        <begin position="281"/>
        <end position="302"/>
    </location>
</feature>
<keyword evidence="6" id="KW-1003">Cell membrane</keyword>
<accession>A0A317DLR2</accession>
<dbReference type="InterPro" id="IPR002781">
    <property type="entry name" value="TM_pro_TauE-like"/>
</dbReference>
<dbReference type="OrthoDB" id="528320at2"/>
<keyword evidence="3 6" id="KW-0812">Transmembrane</keyword>
<keyword evidence="4 6" id="KW-1133">Transmembrane helix</keyword>
<evidence type="ECO:0000313" key="8">
    <source>
        <dbReference type="EMBL" id="PWR15557.1"/>
    </source>
</evidence>
<dbReference type="AlphaFoldDB" id="A0A317DLR2"/>
<dbReference type="PANTHER" id="PTHR43701">
    <property type="entry name" value="MEMBRANE TRANSPORTER PROTEIN MJ0441-RELATED"/>
    <property type="match status" value="1"/>
</dbReference>
<dbReference type="PANTHER" id="PTHR43701:SF2">
    <property type="entry name" value="MEMBRANE TRANSPORTER PROTEIN YJNA-RELATED"/>
    <property type="match status" value="1"/>
</dbReference>
<feature type="transmembrane region" description="Helical" evidence="6">
    <location>
        <begin position="137"/>
        <end position="164"/>
    </location>
</feature>
<comment type="caution">
    <text evidence="8">The sequence shown here is derived from an EMBL/GenBank/DDBJ whole genome shotgun (WGS) entry which is preliminary data.</text>
</comment>
<feature type="transmembrane region" description="Helical" evidence="6">
    <location>
        <begin position="95"/>
        <end position="117"/>
    </location>
</feature>
<dbReference type="EMBL" id="QGKS01000180">
    <property type="protein sequence ID" value="PWR15557.1"/>
    <property type="molecule type" value="Genomic_DNA"/>
</dbReference>
<reference evidence="8 9" key="1">
    <citation type="submission" date="2018-05" db="EMBL/GenBank/DDBJ databases">
        <title>Micromonosporas from Atacama Desert.</title>
        <authorList>
            <person name="Carro L."/>
            <person name="Golinska P."/>
            <person name="Klenk H.-P."/>
            <person name="Goodfellow M."/>
        </authorList>
    </citation>
    <scope>NUCLEOTIDE SEQUENCE [LARGE SCALE GENOMIC DNA]</scope>
    <source>
        <strain evidence="8 9">4G51</strain>
    </source>
</reference>
<feature type="transmembrane region" description="Helical" evidence="6">
    <location>
        <begin position="46"/>
        <end position="65"/>
    </location>
</feature>
<feature type="transmembrane region" description="Helical" evidence="6">
    <location>
        <begin position="199"/>
        <end position="222"/>
    </location>
</feature>
<evidence type="ECO:0000313" key="9">
    <source>
        <dbReference type="Proteomes" id="UP000246050"/>
    </source>
</evidence>
<name>A0A317DLR2_9ACTN</name>
<comment type="subcellular location">
    <subcellularLocation>
        <location evidence="6">Cell membrane</location>
        <topology evidence="6">Multi-pass membrane protein</topology>
    </subcellularLocation>
    <subcellularLocation>
        <location evidence="1">Membrane</location>
        <topology evidence="1">Multi-pass membrane protein</topology>
    </subcellularLocation>
</comment>
<sequence length="302" mass="30379">MTASILLTVGLAVLIGISLGLLGGGGSILAVPLLVYVADLPAKEAIATSLLVVGATSAVGVLPHARAGRVRWRTGLIFGFAGMTGAYAGGRLAEFIPAGFLLTGFAVMMLATAVAMIRGRRAAEGRPVPHELPALRVILDGVVVGLVTGLVGAGGGFLVVPALALLGGLPMPVAVGTSLVVIAMKSFAGLAGYLSSVSINWGLAAGVTVAAIAGSFAGGQLAGRIPADLLRRSFGWFVVVMGVFVLAQQLPAEVGLGLAVTAAFASTGTVAVAVCRRRRENHSGQQRLGHPVRQHAGSGVER</sequence>
<evidence type="ECO:0000256" key="5">
    <source>
        <dbReference type="ARBA" id="ARBA00023136"/>
    </source>
</evidence>
<evidence type="ECO:0000256" key="3">
    <source>
        <dbReference type="ARBA" id="ARBA00022692"/>
    </source>
</evidence>
<evidence type="ECO:0000256" key="4">
    <source>
        <dbReference type="ARBA" id="ARBA00022989"/>
    </source>
</evidence>
<organism evidence="8 9">
    <name type="scientific">Micromonospora sicca</name>
    <dbReference type="NCBI Taxonomy" id="2202420"/>
    <lineage>
        <taxon>Bacteria</taxon>
        <taxon>Bacillati</taxon>
        <taxon>Actinomycetota</taxon>
        <taxon>Actinomycetes</taxon>
        <taxon>Micromonosporales</taxon>
        <taxon>Micromonosporaceae</taxon>
        <taxon>Micromonospora</taxon>
    </lineage>
</organism>
<evidence type="ECO:0000256" key="6">
    <source>
        <dbReference type="RuleBase" id="RU363041"/>
    </source>
</evidence>
<evidence type="ECO:0000256" key="1">
    <source>
        <dbReference type="ARBA" id="ARBA00004141"/>
    </source>
</evidence>
<dbReference type="Proteomes" id="UP000246050">
    <property type="component" value="Unassembled WGS sequence"/>
</dbReference>
<gene>
    <name evidence="8" type="ORF">DKT69_10255</name>
</gene>
<dbReference type="RefSeq" id="WP_109801331.1">
    <property type="nucleotide sequence ID" value="NZ_QGKS01000180.1"/>
</dbReference>
<evidence type="ECO:0000256" key="7">
    <source>
        <dbReference type="SAM" id="MobiDB-lite"/>
    </source>
</evidence>
<evidence type="ECO:0000256" key="2">
    <source>
        <dbReference type="ARBA" id="ARBA00009142"/>
    </source>
</evidence>
<dbReference type="InterPro" id="IPR051598">
    <property type="entry name" value="TSUP/Inactive_protease-like"/>
</dbReference>
<comment type="similarity">
    <text evidence="2 6">Belongs to the 4-toluene sulfonate uptake permease (TSUP) (TC 2.A.102) family.</text>
</comment>